<sequence>MILFLDETRSIIKLFHRNLCPESIIINSNGAWKLSGFELCIQGSADGTNYPFREYDGNIPPIINPPLDYMAPEYQTTKSYDTQSDMFALGMIIYALYNHGKTLYECHDNYSTFIKMSDDLKAMNTTKLSILPAEVRDHVKMLLSPKPELRPDAGQFSKVPFFQDVGTKTLEYLDSLFQVDNIQRSMFYKSLPQVIDKLPMRVNLQRIASALELEFINPEMIPFVLPNMFLIAEKASNEEYQGYIFPKLKQVFKIQKPPAGSGASGCIMQTLLILMRNMNLMLTKTPPEDIKQHILPVVYNALDAESSQVQELCLAIIPSFAHLIDLQAMKYCILPRIKKICFETITLSVRVNCLICLGKLVESLDKWIIIDEVIPLLQSIPSREPAVLMAILGIIKVAMSSTKSGGLPREILATKVIPFLVPISIETSLNLNQFNFYMATIKDMLQTVEIEQRKKLEQLSQQAANAPIVPIGPSATDIQFDQKSSMIDQFMLGQGFNSEVVQNKTMAASFDKSIIINSNGAWKLSGFELCIQGSADGTNYPFREYDGNIPPIINPPLDYMAPEYQTTKSYDTQSDMFALGMIIYALYNHGKTLYECHDNYSTFIKMSDDLKAMNTTKLSILPAEVRDHVKMLLSPKPELRPDAGQFSKVPFFQDVGTKTLEYLDSLFQVDNIQRSMFYKSLPQVIDKLPMRVNLQRIASALELEFINPEMIPFVLPNMFLIAEKASNEEYQGYIFPKLKQVFKIQKPPAGSGASGCIMQTLLILMRNMNLMLTKTPPEDIKQHILPVVYNALDAESSQVQELCLAIIPSFAHLIDLQAMKYCILPRIKKICFETITLSVRVNCLICLGKLVESLDKWIIIDEVIPLLQSIPSREPAVLMAILGIIKVAMSSTKSGGLPREILATKVIPFLVPISIETNLNLNQFNVYMATIKDMLQTVEIEQRKKLEQLSQQAANTPIVPIGPSATDIQFDQKSSMIDQFMLGQGFNSEVVQNKTMAASFDSNQSNDNIDQFMLGQGFNSEVVQNKTMAASFDSNQSNDNVKSQQTSSNQSTSSDNSLGKKALTFEEKERMMRENDQTQRMKYDGEYTSERKTPTSTNIPLMAMTPISATVPTTTTSTSSAIYKDLTSNFFEQKSSQPVYSMSTSQTMPSIMRPTIVNSTTPSQQRPALNTTDLTSTLLSSINSLASRPQTILPTVAMNSMSANMMMSHLNSGIMNGSMGLFQSPSNSIVNNKTSSKTASAELDDLFN</sequence>
<dbReference type="SUPFAM" id="SSF48371">
    <property type="entry name" value="ARM repeat"/>
    <property type="match status" value="1"/>
</dbReference>
<evidence type="ECO:0000313" key="4">
    <source>
        <dbReference type="EMBL" id="CAF1001387.1"/>
    </source>
</evidence>
<dbReference type="InterPro" id="IPR016024">
    <property type="entry name" value="ARM-type_fold"/>
</dbReference>
<comment type="similarity">
    <text evidence="1">Belongs to the protein kinase superfamily.</text>
</comment>
<evidence type="ECO:0000259" key="3">
    <source>
        <dbReference type="PROSITE" id="PS50011"/>
    </source>
</evidence>
<feature type="domain" description="Protein kinase" evidence="3">
    <location>
        <begin position="331"/>
        <end position="652"/>
    </location>
</feature>
<dbReference type="PANTHER" id="PTHR12984">
    <property type="entry name" value="SCY1-RELATED S/T PROTEIN KINASE-LIKE"/>
    <property type="match status" value="1"/>
</dbReference>
<dbReference type="Gene3D" id="1.10.510.10">
    <property type="entry name" value="Transferase(Phosphotransferase) domain 1"/>
    <property type="match status" value="2"/>
</dbReference>
<reference evidence="4" key="1">
    <citation type="submission" date="2021-02" db="EMBL/GenBank/DDBJ databases">
        <authorList>
            <person name="Nowell W R."/>
        </authorList>
    </citation>
    <scope>NUCLEOTIDE SEQUENCE</scope>
</reference>
<organism evidence="4 5">
    <name type="scientific">Adineta steineri</name>
    <dbReference type="NCBI Taxonomy" id="433720"/>
    <lineage>
        <taxon>Eukaryota</taxon>
        <taxon>Metazoa</taxon>
        <taxon>Spiralia</taxon>
        <taxon>Gnathifera</taxon>
        <taxon>Rotifera</taxon>
        <taxon>Eurotatoria</taxon>
        <taxon>Bdelloidea</taxon>
        <taxon>Adinetida</taxon>
        <taxon>Adinetidae</taxon>
        <taxon>Adineta</taxon>
    </lineage>
</organism>
<evidence type="ECO:0000256" key="2">
    <source>
        <dbReference type="SAM" id="MobiDB-lite"/>
    </source>
</evidence>
<dbReference type="InterPro" id="IPR000719">
    <property type="entry name" value="Prot_kinase_dom"/>
</dbReference>
<dbReference type="GO" id="GO:0004672">
    <property type="term" value="F:protein kinase activity"/>
    <property type="evidence" value="ECO:0007669"/>
    <property type="project" value="InterPro"/>
</dbReference>
<gene>
    <name evidence="4" type="ORF">JYZ213_LOCUS16016</name>
</gene>
<feature type="domain" description="Protein kinase" evidence="3">
    <location>
        <begin position="1"/>
        <end position="162"/>
    </location>
</feature>
<dbReference type="InterPro" id="IPR051177">
    <property type="entry name" value="CIK-Related_Protein"/>
</dbReference>
<evidence type="ECO:0000256" key="1">
    <source>
        <dbReference type="ARBA" id="ARBA00038349"/>
    </source>
</evidence>
<protein>
    <recommendedName>
        <fullName evidence="3">Protein kinase domain-containing protein</fullName>
    </recommendedName>
</protein>
<accession>A0A814GUA2</accession>
<feature type="compositionally biased region" description="Polar residues" evidence="2">
    <location>
        <begin position="1033"/>
        <end position="1042"/>
    </location>
</feature>
<dbReference type="SUPFAM" id="SSF56112">
    <property type="entry name" value="Protein kinase-like (PK-like)"/>
    <property type="match status" value="2"/>
</dbReference>
<dbReference type="Proteomes" id="UP000663845">
    <property type="component" value="Unassembled WGS sequence"/>
</dbReference>
<dbReference type="PROSITE" id="PS50011">
    <property type="entry name" value="PROTEIN_KINASE_DOM"/>
    <property type="match status" value="2"/>
</dbReference>
<comment type="caution">
    <text evidence="4">The sequence shown here is derived from an EMBL/GenBank/DDBJ whole genome shotgun (WGS) entry which is preliminary data.</text>
</comment>
<feature type="region of interest" description="Disordered" evidence="2">
    <location>
        <begin position="1033"/>
        <end position="1076"/>
    </location>
</feature>
<dbReference type="Pfam" id="PF00069">
    <property type="entry name" value="Pkinase"/>
    <property type="match status" value="2"/>
</dbReference>
<proteinExistence type="inferred from homology"/>
<dbReference type="Gene3D" id="1.25.10.10">
    <property type="entry name" value="Leucine-rich Repeat Variant"/>
    <property type="match status" value="2"/>
</dbReference>
<feature type="compositionally biased region" description="Basic and acidic residues" evidence="2">
    <location>
        <begin position="1063"/>
        <end position="1076"/>
    </location>
</feature>
<dbReference type="AlphaFoldDB" id="A0A814GUA2"/>
<dbReference type="EMBL" id="CAJNOG010000142">
    <property type="protein sequence ID" value="CAF1001387.1"/>
    <property type="molecule type" value="Genomic_DNA"/>
</dbReference>
<dbReference type="InterPro" id="IPR011989">
    <property type="entry name" value="ARM-like"/>
</dbReference>
<evidence type="ECO:0000313" key="5">
    <source>
        <dbReference type="Proteomes" id="UP000663845"/>
    </source>
</evidence>
<dbReference type="PANTHER" id="PTHR12984:SF6">
    <property type="entry name" value="SCY1-LIKE PROTEIN 2"/>
    <property type="match status" value="1"/>
</dbReference>
<dbReference type="InterPro" id="IPR011009">
    <property type="entry name" value="Kinase-like_dom_sf"/>
</dbReference>
<feature type="compositionally biased region" description="Low complexity" evidence="2">
    <location>
        <begin position="1043"/>
        <end position="1057"/>
    </location>
</feature>
<dbReference type="GO" id="GO:0005524">
    <property type="term" value="F:ATP binding"/>
    <property type="evidence" value="ECO:0007669"/>
    <property type="project" value="InterPro"/>
</dbReference>
<name>A0A814GUA2_9BILA</name>